<accession>A0A5J4RF46</accession>
<dbReference type="InterPro" id="IPR035069">
    <property type="entry name" value="TTHA1013/TTHA0281-like"/>
</dbReference>
<dbReference type="Gene3D" id="3.30.160.250">
    <property type="match status" value="1"/>
</dbReference>
<dbReference type="EMBL" id="SNRY01001280">
    <property type="protein sequence ID" value="KAA6332134.1"/>
    <property type="molecule type" value="Genomic_DNA"/>
</dbReference>
<gene>
    <name evidence="1" type="ORF">EZS27_019322</name>
</gene>
<sequence length="132" mass="15036">MKIIAVIEKSKEGGYGIYAPSVVGLFGYGLTEQEAKESLNDALESIVEEYEERGEPIPEALNSPEFEYRYDLSAFFKLFPFLNVSEFANTIGVNPSLMRRYKEKHAFAGEKQKAIIQQRLNEIINKMSTVQF</sequence>
<protein>
    <recommendedName>
        <fullName evidence="2">HicB-like antitoxin of toxin-antitoxin system domain-containing protein</fullName>
    </recommendedName>
</protein>
<name>A0A5J4RF46_9ZZZZ</name>
<evidence type="ECO:0000313" key="1">
    <source>
        <dbReference type="EMBL" id="KAA6332134.1"/>
    </source>
</evidence>
<comment type="caution">
    <text evidence="1">The sequence shown here is derived from an EMBL/GenBank/DDBJ whole genome shotgun (WGS) entry which is preliminary data.</text>
</comment>
<evidence type="ECO:0008006" key="2">
    <source>
        <dbReference type="Google" id="ProtNLM"/>
    </source>
</evidence>
<reference evidence="1" key="1">
    <citation type="submission" date="2019-03" db="EMBL/GenBank/DDBJ databases">
        <title>Single cell metagenomics reveals metabolic interactions within the superorganism composed of flagellate Streblomastix strix and complex community of Bacteroidetes bacteria on its surface.</title>
        <authorList>
            <person name="Treitli S.C."/>
            <person name="Kolisko M."/>
            <person name="Husnik F."/>
            <person name="Keeling P."/>
            <person name="Hampl V."/>
        </authorList>
    </citation>
    <scope>NUCLEOTIDE SEQUENCE</scope>
    <source>
        <strain evidence="1">STM</strain>
    </source>
</reference>
<proteinExistence type="predicted"/>
<dbReference type="SUPFAM" id="SSF143100">
    <property type="entry name" value="TTHA1013/TTHA0281-like"/>
    <property type="match status" value="1"/>
</dbReference>
<dbReference type="AlphaFoldDB" id="A0A5J4RF46"/>
<organism evidence="1">
    <name type="scientific">termite gut metagenome</name>
    <dbReference type="NCBI Taxonomy" id="433724"/>
    <lineage>
        <taxon>unclassified sequences</taxon>
        <taxon>metagenomes</taxon>
        <taxon>organismal metagenomes</taxon>
    </lineage>
</organism>